<organism evidence="2 3">
    <name type="scientific">Amycolatopsis thermophila</name>
    <dbReference type="NCBI Taxonomy" id="206084"/>
    <lineage>
        <taxon>Bacteria</taxon>
        <taxon>Bacillati</taxon>
        <taxon>Actinomycetota</taxon>
        <taxon>Actinomycetes</taxon>
        <taxon>Pseudonocardiales</taxon>
        <taxon>Pseudonocardiaceae</taxon>
        <taxon>Amycolatopsis</taxon>
    </lineage>
</organism>
<keyword evidence="3" id="KW-1185">Reference proteome</keyword>
<evidence type="ECO:0000313" key="2">
    <source>
        <dbReference type="EMBL" id="MDQ0380905.1"/>
    </source>
</evidence>
<proteinExistence type="predicted"/>
<feature type="transmembrane region" description="Helical" evidence="1">
    <location>
        <begin position="198"/>
        <end position="218"/>
    </location>
</feature>
<dbReference type="Proteomes" id="UP001229651">
    <property type="component" value="Unassembled WGS sequence"/>
</dbReference>
<feature type="transmembrane region" description="Helical" evidence="1">
    <location>
        <begin position="256"/>
        <end position="279"/>
    </location>
</feature>
<feature type="transmembrane region" description="Helical" evidence="1">
    <location>
        <begin position="132"/>
        <end position="151"/>
    </location>
</feature>
<accession>A0ABU0F1C7</accession>
<evidence type="ECO:0000256" key="1">
    <source>
        <dbReference type="SAM" id="Phobius"/>
    </source>
</evidence>
<feature type="transmembrane region" description="Helical" evidence="1">
    <location>
        <begin position="163"/>
        <end position="186"/>
    </location>
</feature>
<dbReference type="NCBIfam" id="NF038012">
    <property type="entry name" value="DMT_1"/>
    <property type="match status" value="1"/>
</dbReference>
<keyword evidence="1" id="KW-0472">Membrane</keyword>
<gene>
    <name evidence="2" type="ORF">FB470_004899</name>
</gene>
<feature type="transmembrane region" description="Helical" evidence="1">
    <location>
        <begin position="230"/>
        <end position="250"/>
    </location>
</feature>
<protein>
    <submittedName>
        <fullName evidence="2">Drug/metabolite transporter (DMT)-like permease</fullName>
    </submittedName>
</protein>
<keyword evidence="1" id="KW-1133">Transmembrane helix</keyword>
<dbReference type="PANTHER" id="PTHR40761:SF1">
    <property type="entry name" value="CONSERVED INTEGRAL MEMBRANE ALANINE VALINE AND LEUCINE RICH PROTEIN-RELATED"/>
    <property type="match status" value="1"/>
</dbReference>
<name>A0ABU0F1C7_9PSEU</name>
<reference evidence="2 3" key="1">
    <citation type="submission" date="2023-07" db="EMBL/GenBank/DDBJ databases">
        <title>Sequencing the genomes of 1000 actinobacteria strains.</title>
        <authorList>
            <person name="Klenk H.-P."/>
        </authorList>
    </citation>
    <scope>NUCLEOTIDE SEQUENCE [LARGE SCALE GENOMIC DNA]</scope>
    <source>
        <strain evidence="2 3">DSM 45805</strain>
    </source>
</reference>
<dbReference type="PANTHER" id="PTHR40761">
    <property type="entry name" value="CONSERVED INTEGRAL MEMBRANE ALANINE VALINE AND LEUCINE RICH PROTEIN-RELATED"/>
    <property type="match status" value="1"/>
</dbReference>
<feature type="transmembrane region" description="Helical" evidence="1">
    <location>
        <begin position="102"/>
        <end position="120"/>
    </location>
</feature>
<comment type="caution">
    <text evidence="2">The sequence shown here is derived from an EMBL/GenBank/DDBJ whole genome shotgun (WGS) entry which is preliminary data.</text>
</comment>
<feature type="transmembrane region" description="Helical" evidence="1">
    <location>
        <begin position="49"/>
        <end position="74"/>
    </location>
</feature>
<dbReference type="EMBL" id="JAUSUT010000001">
    <property type="protein sequence ID" value="MDQ0380905.1"/>
    <property type="molecule type" value="Genomic_DNA"/>
</dbReference>
<keyword evidence="1" id="KW-0812">Transmembrane</keyword>
<evidence type="ECO:0000313" key="3">
    <source>
        <dbReference type="Proteomes" id="UP001229651"/>
    </source>
</evidence>
<sequence length="289" mass="29346">MLTVVLAVLAAFANAAGSVLQRAGARKQPRGDGLSVGVLRALVTTPVWVLGVATMLAGFVLQAAALATGPIVLVQPIMVAELAFTLVLSGPVFHTRLRGRDWVAAVGMAASVGVLLFALAPGGGDPRRVPALVWLLGCTVTVACVALLVVAGRRNSHAHHAAFLGTAAGLWFGFTAVLMAGVTAALTAGGVPALFKAWQTYAMVVAGPTGFFLLQTALRAGRLVAAQPGLVLANPLVALGWGLVVFGEHVRGGPWIAVELVAAAALAGCTVLLAGSPLLRDEDPARQPA</sequence>